<dbReference type="AlphaFoldDB" id="A0AA39J8Y1"/>
<comment type="caution">
    <text evidence="1">The sequence shown here is derived from an EMBL/GenBank/DDBJ whole genome shotgun (WGS) entry which is preliminary data.</text>
</comment>
<dbReference type="RefSeq" id="XP_060322427.1">
    <property type="nucleotide sequence ID" value="XM_060478629.1"/>
</dbReference>
<reference evidence="1" key="1">
    <citation type="submission" date="2023-06" db="EMBL/GenBank/DDBJ databases">
        <authorList>
            <consortium name="Lawrence Berkeley National Laboratory"/>
            <person name="Ahrendt S."/>
            <person name="Sahu N."/>
            <person name="Indic B."/>
            <person name="Wong-Bajracharya J."/>
            <person name="Merenyi Z."/>
            <person name="Ke H.-M."/>
            <person name="Monk M."/>
            <person name="Kocsube S."/>
            <person name="Drula E."/>
            <person name="Lipzen A."/>
            <person name="Balint B."/>
            <person name="Henrissat B."/>
            <person name="Andreopoulos B."/>
            <person name="Martin F.M."/>
            <person name="Harder C.B."/>
            <person name="Rigling D."/>
            <person name="Ford K.L."/>
            <person name="Foster G.D."/>
            <person name="Pangilinan J."/>
            <person name="Papanicolaou A."/>
            <person name="Barry K."/>
            <person name="LaButti K."/>
            <person name="Viragh M."/>
            <person name="Koriabine M."/>
            <person name="Yan M."/>
            <person name="Riley R."/>
            <person name="Champramary S."/>
            <person name="Plett K.L."/>
            <person name="Tsai I.J."/>
            <person name="Slot J."/>
            <person name="Sipos G."/>
            <person name="Plett J."/>
            <person name="Nagy L.G."/>
            <person name="Grigoriev I.V."/>
        </authorList>
    </citation>
    <scope>NUCLEOTIDE SEQUENCE</scope>
    <source>
        <strain evidence="1">CCBAS 213</strain>
    </source>
</reference>
<dbReference type="GeneID" id="85362177"/>
<gene>
    <name evidence="1" type="ORF">EV420DRAFT_1652253</name>
</gene>
<name>A0AA39J8Y1_ARMTA</name>
<dbReference type="Proteomes" id="UP001175211">
    <property type="component" value="Unassembled WGS sequence"/>
</dbReference>
<accession>A0AA39J8Y1</accession>
<evidence type="ECO:0000313" key="1">
    <source>
        <dbReference type="EMBL" id="KAK0436974.1"/>
    </source>
</evidence>
<evidence type="ECO:0000313" key="2">
    <source>
        <dbReference type="Proteomes" id="UP001175211"/>
    </source>
</evidence>
<organism evidence="1 2">
    <name type="scientific">Armillaria tabescens</name>
    <name type="common">Ringless honey mushroom</name>
    <name type="synonym">Agaricus tabescens</name>
    <dbReference type="NCBI Taxonomy" id="1929756"/>
    <lineage>
        <taxon>Eukaryota</taxon>
        <taxon>Fungi</taxon>
        <taxon>Dikarya</taxon>
        <taxon>Basidiomycota</taxon>
        <taxon>Agaricomycotina</taxon>
        <taxon>Agaricomycetes</taxon>
        <taxon>Agaricomycetidae</taxon>
        <taxon>Agaricales</taxon>
        <taxon>Marasmiineae</taxon>
        <taxon>Physalacriaceae</taxon>
        <taxon>Desarmillaria</taxon>
    </lineage>
</organism>
<sequence length="479" mass="54026">MLHKIESWVVTGTLIASQPIVPIVRDHDVQKKMVQHHNIMRYIIGIASADNDQLHPSASSQFIIGPRSEWTPYSCTLVCKDWFYWVQPACLSEISFNHGDHGDLSGHILPVVFADGFTASCLPDWAAYITCLTIHLSTLSSSSCGKDVQTETLKFINAMLNLKTVIFTGSPTNNFPLFLTNLLLQCKIQDFRWRKDLDSLQMPGDGQCEADMLYPLATGLLAYGLLEVTTLELSGLINIFTPDIRVNAGPYTMGPGIMKPTDVRLYLVPGTMRLFRLGLSKDFLLDLSHVWHLDITICSADAVFVFDAIQAMPTIEILCLDLTALTNCHLKICKLPCLRKLHLCVWAKQLPAVSVTFRELPNRGAGVEVTLVFFHWKTNFGSPDFQQALRSLDTTTSDVIFPLKLYIHFGGVTHIQGSLVFFDDVAEYLSTGLMTWKDSGRLELLWDIEEVRMWESMVRSMPAPTWWLNYIPLHTYIIH</sequence>
<dbReference type="EMBL" id="JAUEPS010000118">
    <property type="protein sequence ID" value="KAK0436974.1"/>
    <property type="molecule type" value="Genomic_DNA"/>
</dbReference>
<protein>
    <submittedName>
        <fullName evidence="1">Uncharacterized protein</fullName>
    </submittedName>
</protein>
<keyword evidence="2" id="KW-1185">Reference proteome</keyword>
<proteinExistence type="predicted"/>